<dbReference type="Proteomes" id="UP000245539">
    <property type="component" value="Unassembled WGS sequence"/>
</dbReference>
<comment type="caution">
    <text evidence="1">The sequence shown here is derived from an EMBL/GenBank/DDBJ whole genome shotgun (WGS) entry which is preliminary data.</text>
</comment>
<dbReference type="RefSeq" id="WP_109837570.1">
    <property type="nucleotide sequence ID" value="NZ_QGKM01000023.1"/>
</dbReference>
<gene>
    <name evidence="1" type="ORF">DKW60_09820</name>
</gene>
<dbReference type="Gene3D" id="3.20.20.70">
    <property type="entry name" value="Aldolase class I"/>
    <property type="match status" value="1"/>
</dbReference>
<evidence type="ECO:0000313" key="2">
    <source>
        <dbReference type="Proteomes" id="UP000245539"/>
    </source>
</evidence>
<dbReference type="InterPro" id="IPR023867">
    <property type="entry name" value="Sulphatase_maturase_rSAM"/>
</dbReference>
<dbReference type="AlphaFoldDB" id="A0A317CJY4"/>
<evidence type="ECO:0000313" key="1">
    <source>
        <dbReference type="EMBL" id="PWQ97753.1"/>
    </source>
</evidence>
<proteinExistence type="predicted"/>
<protein>
    <submittedName>
        <fullName evidence="1">Radical SAM protein</fullName>
    </submittedName>
</protein>
<dbReference type="EMBL" id="QGKM01000023">
    <property type="protein sequence ID" value="PWQ97753.1"/>
    <property type="molecule type" value="Genomic_DNA"/>
</dbReference>
<dbReference type="GO" id="GO:0016491">
    <property type="term" value="F:oxidoreductase activity"/>
    <property type="evidence" value="ECO:0007669"/>
    <property type="project" value="InterPro"/>
</dbReference>
<dbReference type="CDD" id="cd01335">
    <property type="entry name" value="Radical_SAM"/>
    <property type="match status" value="1"/>
</dbReference>
<dbReference type="OrthoDB" id="9780503at2"/>
<keyword evidence="2" id="KW-1185">Reference proteome</keyword>
<dbReference type="PANTHER" id="PTHR43273">
    <property type="entry name" value="ANAEROBIC SULFATASE-MATURATING ENZYME HOMOLOG ASLB-RELATED"/>
    <property type="match status" value="1"/>
</dbReference>
<dbReference type="InterPro" id="IPR058240">
    <property type="entry name" value="rSAM_sf"/>
</dbReference>
<name>A0A317CJY4_9GAMM</name>
<sequence length="298" mass="34059">MTTEQAEHHTRDQPLSILYRGSLLSCNYDCGYCPFAKAQDSRESLARDAVELQRFVDWVSQQTRPIRILFTPWGEAYIRRYYQQAMAQLGNMPQVRRVAIQTNLSLTTDAIERSYSETLALWCTYHPSQTTAEAFLEKCAFLKGRGIRFSVGMVGNRDELGQIETMRKALPDDVYLWVNANRDEQADYQAQELAMLKQIDPLFEQNLHHYPSLGKTCHTGSEVISVDGSGNVQRCHFIKQSLGNLYDGTFQPTLAPCTNQTCDCHIGYIHLPHLDLKKHYGEGLLERVPETMTPHQHT</sequence>
<dbReference type="InterPro" id="IPR013785">
    <property type="entry name" value="Aldolase_TIM"/>
</dbReference>
<dbReference type="PANTHER" id="PTHR43273:SF3">
    <property type="entry name" value="ANAEROBIC SULFATASE-MATURATING ENZYME HOMOLOG ASLB-RELATED"/>
    <property type="match status" value="1"/>
</dbReference>
<dbReference type="SUPFAM" id="SSF102114">
    <property type="entry name" value="Radical SAM enzymes"/>
    <property type="match status" value="1"/>
</dbReference>
<organism evidence="1 2">
    <name type="scientific">Leucothrix pacifica</name>
    <dbReference type="NCBI Taxonomy" id="1247513"/>
    <lineage>
        <taxon>Bacteria</taxon>
        <taxon>Pseudomonadati</taxon>
        <taxon>Pseudomonadota</taxon>
        <taxon>Gammaproteobacteria</taxon>
        <taxon>Thiotrichales</taxon>
        <taxon>Thiotrichaceae</taxon>
        <taxon>Leucothrix</taxon>
    </lineage>
</organism>
<dbReference type="NCBIfam" id="NF038073">
    <property type="entry name" value="rSAM_STM4011"/>
    <property type="match status" value="1"/>
</dbReference>
<reference evidence="1 2" key="1">
    <citation type="submission" date="2018-05" db="EMBL/GenBank/DDBJ databases">
        <title>Leucothrix arctica sp. nov., isolated from Arctic seawater.</title>
        <authorList>
            <person name="Choi A."/>
            <person name="Baek K."/>
        </authorList>
    </citation>
    <scope>NUCLEOTIDE SEQUENCE [LARGE SCALE GENOMIC DNA]</scope>
    <source>
        <strain evidence="1 2">JCM 18388</strain>
    </source>
</reference>
<dbReference type="InterPro" id="IPR047771">
    <property type="entry name" value="Radical_SAM_STM4011-like"/>
</dbReference>
<accession>A0A317CJY4</accession>